<dbReference type="Proteomes" id="UP000824755">
    <property type="component" value="Chromosome"/>
</dbReference>
<dbReference type="PANTHER" id="PTHR31817:SF0">
    <property type="entry name" value="CHROMOSOME UNDETERMINED SCAFFOLD_67, WHOLE GENOME SHOTGUN SEQUENCE"/>
    <property type="match status" value="1"/>
</dbReference>
<dbReference type="InterPro" id="IPR012656">
    <property type="entry name" value="CHP02421_QEGLA"/>
</dbReference>
<dbReference type="NCBIfam" id="TIGR02421">
    <property type="entry name" value="QEGLA"/>
    <property type="match status" value="1"/>
</dbReference>
<proteinExistence type="predicted"/>
<dbReference type="Pfam" id="PF08014">
    <property type="entry name" value="MATCAP"/>
    <property type="match status" value="1"/>
</dbReference>
<name>A0ABX8WR22_9GAMM</name>
<evidence type="ECO:0000256" key="3">
    <source>
        <dbReference type="ARBA" id="ARBA00022801"/>
    </source>
</evidence>
<comment type="cofactor">
    <cofactor evidence="1">
        <name>Zn(2+)</name>
        <dbReference type="ChEBI" id="CHEBI:29105"/>
    </cofactor>
</comment>
<dbReference type="InterPro" id="IPR012548">
    <property type="entry name" value="MATCAP"/>
</dbReference>
<reference evidence="5 6" key="1">
    <citation type="submission" date="2021-08" db="EMBL/GenBank/DDBJ databases">
        <title>Lysobacter sp. strain CJ11 Genome sequencing and assembly.</title>
        <authorList>
            <person name="Kim I."/>
        </authorList>
    </citation>
    <scope>NUCLEOTIDE SEQUENCE [LARGE SCALE GENOMIC DNA]</scope>
    <source>
        <strain evidence="5 6">CJ11</strain>
    </source>
</reference>
<evidence type="ECO:0000256" key="2">
    <source>
        <dbReference type="ARBA" id="ARBA00022670"/>
    </source>
</evidence>
<dbReference type="EMBL" id="CP080544">
    <property type="protein sequence ID" value="QYR53260.1"/>
    <property type="molecule type" value="Genomic_DNA"/>
</dbReference>
<evidence type="ECO:0000256" key="1">
    <source>
        <dbReference type="ARBA" id="ARBA00001947"/>
    </source>
</evidence>
<sequence length="438" mass="48622">MSEAQPNWTPDVAHHAALDARMVEAARGMRLLSLVSWPAQLQQPFLDSWQAGHPVLPMVEYPKHDFSEARRELQAIMQAAEEGHPLGDYLIESARSWDHAAELLENLGTARVTELSKILYGTPDEQLPGNGPTAREAAAHFINIACELDHELISPMETVPVSATALALQLQNDLDDFFDARVINVELDPDLIAKAAAAATRIRLRTSAIFTDYDRAQLLQHEALVHSLTALNGRLQPVLKSLELSSPRTTTTQEGLATFAEQITGSTDIQRMKRVSLRIEAVAKALDGADFIEVFKYFLSQGQSEQESFASAQRIFRGVPATGGLAFTKDTVYLRGLVSVHTFFRWSLRQDRLRLGRQLFAGKMTLDDVIRLEPMYAAGVIEPPRWLPHWVQRANGLAGVLAFSLFANKIRLDQITDTLFPHHADPEAEHSETGQTPA</sequence>
<keyword evidence="6" id="KW-1185">Reference proteome</keyword>
<evidence type="ECO:0000256" key="4">
    <source>
        <dbReference type="ARBA" id="ARBA00023049"/>
    </source>
</evidence>
<keyword evidence="3" id="KW-0378">Hydrolase</keyword>
<dbReference type="PANTHER" id="PTHR31817">
    <property type="match status" value="1"/>
</dbReference>
<organism evidence="5 6">
    <name type="scientific">Lysobacter soyae</name>
    <dbReference type="NCBI Taxonomy" id="2764185"/>
    <lineage>
        <taxon>Bacteria</taxon>
        <taxon>Pseudomonadati</taxon>
        <taxon>Pseudomonadota</taxon>
        <taxon>Gammaproteobacteria</taxon>
        <taxon>Lysobacterales</taxon>
        <taxon>Lysobacteraceae</taxon>
        <taxon>Lysobacter</taxon>
    </lineage>
</organism>
<dbReference type="SMART" id="SM01154">
    <property type="entry name" value="DUF1704"/>
    <property type="match status" value="1"/>
</dbReference>
<evidence type="ECO:0000313" key="6">
    <source>
        <dbReference type="Proteomes" id="UP000824755"/>
    </source>
</evidence>
<protein>
    <submittedName>
        <fullName evidence="5">Flavohemoglobin expression-modulating QEGLA motif protein</fullName>
    </submittedName>
</protein>
<dbReference type="RefSeq" id="WP_220380077.1">
    <property type="nucleotide sequence ID" value="NZ_CP080544.1"/>
</dbReference>
<keyword evidence="2" id="KW-0645">Protease</keyword>
<keyword evidence="4" id="KW-0482">Metalloprotease</keyword>
<gene>
    <name evidence="5" type="ORF">H8L67_01715</name>
</gene>
<accession>A0ABX8WR22</accession>
<evidence type="ECO:0000313" key="5">
    <source>
        <dbReference type="EMBL" id="QYR53260.1"/>
    </source>
</evidence>